<protein>
    <submittedName>
        <fullName evidence="2">Uncharacterized protein</fullName>
    </submittedName>
</protein>
<name>A0A6J4QYH2_9ACTN</name>
<reference evidence="2" key="1">
    <citation type="submission" date="2020-02" db="EMBL/GenBank/DDBJ databases">
        <authorList>
            <person name="Meier V. D."/>
        </authorList>
    </citation>
    <scope>NUCLEOTIDE SEQUENCE</scope>
    <source>
        <strain evidence="2">AVDCRST_MAG25</strain>
    </source>
</reference>
<sequence>DPARHQRPARRDRRLPETPLLGAPGARGRPTAVRLVAVRPRRARLPARHQGRPPRAVRALGRGRTRRLRARAVRGHGRRRGPADPRTLRRPRPRPRRRLQRRPRRAPRHPGHPHPRRAPLPRRHHPLRPALPPPPFRRL</sequence>
<feature type="compositionally biased region" description="Pro residues" evidence="1">
    <location>
        <begin position="129"/>
        <end position="139"/>
    </location>
</feature>
<feature type="compositionally biased region" description="Basic residues" evidence="1">
    <location>
        <begin position="61"/>
        <end position="80"/>
    </location>
</feature>
<evidence type="ECO:0000256" key="1">
    <source>
        <dbReference type="SAM" id="MobiDB-lite"/>
    </source>
</evidence>
<feature type="compositionally biased region" description="Low complexity" evidence="1">
    <location>
        <begin position="29"/>
        <end position="38"/>
    </location>
</feature>
<feature type="non-terminal residue" evidence="2">
    <location>
        <position position="139"/>
    </location>
</feature>
<feature type="compositionally biased region" description="Basic residues" evidence="1">
    <location>
        <begin position="88"/>
        <end position="127"/>
    </location>
</feature>
<proteinExistence type="predicted"/>
<organism evidence="2">
    <name type="scientific">uncultured Rubrobacteraceae bacterium</name>
    <dbReference type="NCBI Taxonomy" id="349277"/>
    <lineage>
        <taxon>Bacteria</taxon>
        <taxon>Bacillati</taxon>
        <taxon>Actinomycetota</taxon>
        <taxon>Rubrobacteria</taxon>
        <taxon>Rubrobacterales</taxon>
        <taxon>Rubrobacteraceae</taxon>
        <taxon>environmental samples</taxon>
    </lineage>
</organism>
<feature type="compositionally biased region" description="Basic residues" evidence="1">
    <location>
        <begin position="39"/>
        <end position="52"/>
    </location>
</feature>
<dbReference type="AlphaFoldDB" id="A0A6J4QYH2"/>
<feature type="region of interest" description="Disordered" evidence="1">
    <location>
        <begin position="1"/>
        <end position="139"/>
    </location>
</feature>
<evidence type="ECO:0000313" key="2">
    <source>
        <dbReference type="EMBL" id="CAA9459044.1"/>
    </source>
</evidence>
<dbReference type="EMBL" id="CADCVI010000039">
    <property type="protein sequence ID" value="CAA9459044.1"/>
    <property type="molecule type" value="Genomic_DNA"/>
</dbReference>
<feature type="compositionally biased region" description="Basic residues" evidence="1">
    <location>
        <begin position="1"/>
        <end position="13"/>
    </location>
</feature>
<feature type="non-terminal residue" evidence="2">
    <location>
        <position position="1"/>
    </location>
</feature>
<gene>
    <name evidence="2" type="ORF">AVDCRST_MAG25-563</name>
</gene>
<accession>A0A6J4QYH2</accession>